<proteinExistence type="predicted"/>
<protein>
    <submittedName>
        <fullName evidence="2">MarR family transcriptional regulator</fullName>
    </submittedName>
</protein>
<dbReference type="Pfam" id="PF12840">
    <property type="entry name" value="HTH_20"/>
    <property type="match status" value="1"/>
</dbReference>
<evidence type="ECO:0000313" key="3">
    <source>
        <dbReference type="Proteomes" id="UP000325957"/>
    </source>
</evidence>
<feature type="region of interest" description="Disordered" evidence="1">
    <location>
        <begin position="113"/>
        <end position="136"/>
    </location>
</feature>
<dbReference type="InterPro" id="IPR036390">
    <property type="entry name" value="WH_DNA-bd_sf"/>
</dbReference>
<dbReference type="AlphaFoldDB" id="A0A5J5KY74"/>
<dbReference type="SUPFAM" id="SSF46785">
    <property type="entry name" value="Winged helix' DNA-binding domain"/>
    <property type="match status" value="1"/>
</dbReference>
<dbReference type="InterPro" id="IPR011991">
    <property type="entry name" value="ArsR-like_HTH"/>
</dbReference>
<organism evidence="2 3">
    <name type="scientific">Kocuria coralli</name>
    <dbReference type="NCBI Taxonomy" id="1461025"/>
    <lineage>
        <taxon>Bacteria</taxon>
        <taxon>Bacillati</taxon>
        <taxon>Actinomycetota</taxon>
        <taxon>Actinomycetes</taxon>
        <taxon>Micrococcales</taxon>
        <taxon>Micrococcaceae</taxon>
        <taxon>Kocuria</taxon>
    </lineage>
</organism>
<dbReference type="Gene3D" id="1.10.10.10">
    <property type="entry name" value="Winged helix-like DNA-binding domain superfamily/Winged helix DNA-binding domain"/>
    <property type="match status" value="1"/>
</dbReference>
<sequence>MTETESITRRQQRVLRAIRAAEGPTGATELARRLSVHPNTVRFHLDALEDAGAIERVAPAPAGRGRPPVLYRAVAGPGERRYEFLAGIFASQLAADEHGRARATEAGYAWGLEHADRETTGGNGDDSDDGDGDEPVRKLVGLLDDLGFAPRRADTTTVELLNCPFRETVAEHGGLICDMHAGLMRGALAGWNAPVDLAALEPFVTPTICRARLSRGDAR</sequence>
<accession>A0A5J5KY74</accession>
<dbReference type="RefSeq" id="WP_158034334.1">
    <property type="nucleotide sequence ID" value="NZ_ML708621.1"/>
</dbReference>
<gene>
    <name evidence="2" type="ORF">FCK90_10940</name>
</gene>
<dbReference type="InterPro" id="IPR036388">
    <property type="entry name" value="WH-like_DNA-bd_sf"/>
</dbReference>
<name>A0A5J5KY74_9MICC</name>
<reference evidence="2 3" key="1">
    <citation type="submission" date="2019-05" db="EMBL/GenBank/DDBJ databases">
        <title>Kocuria coralli sp. nov., a novel actinobacterium isolated from coral reef seawater.</title>
        <authorList>
            <person name="Li J."/>
        </authorList>
    </citation>
    <scope>NUCLEOTIDE SEQUENCE [LARGE SCALE GENOMIC DNA]</scope>
    <source>
        <strain evidence="2 3">SCSIO 13007</strain>
    </source>
</reference>
<evidence type="ECO:0000313" key="2">
    <source>
        <dbReference type="EMBL" id="KAA9393691.1"/>
    </source>
</evidence>
<dbReference type="CDD" id="cd00090">
    <property type="entry name" value="HTH_ARSR"/>
    <property type="match status" value="1"/>
</dbReference>
<dbReference type="EMBL" id="SZWF01000015">
    <property type="protein sequence ID" value="KAA9393691.1"/>
    <property type="molecule type" value="Genomic_DNA"/>
</dbReference>
<dbReference type="OrthoDB" id="3399802at2"/>
<comment type="caution">
    <text evidence="2">The sequence shown here is derived from an EMBL/GenBank/DDBJ whole genome shotgun (WGS) entry which is preliminary data.</text>
</comment>
<keyword evidence="3" id="KW-1185">Reference proteome</keyword>
<dbReference type="Proteomes" id="UP000325957">
    <property type="component" value="Unassembled WGS sequence"/>
</dbReference>
<evidence type="ECO:0000256" key="1">
    <source>
        <dbReference type="SAM" id="MobiDB-lite"/>
    </source>
</evidence>